<dbReference type="EMBL" id="LT670847">
    <property type="protein sequence ID" value="SHM40568.1"/>
    <property type="molecule type" value="Genomic_DNA"/>
</dbReference>
<accession>A0A1M7IIZ4</accession>
<dbReference type="FunFam" id="3.40.50.720:FF:000121">
    <property type="entry name" value="Prostaglandin reductase 2"/>
    <property type="match status" value="1"/>
</dbReference>
<sequence>MQAKTNRQVLLAKRPQGTPQPSDFEVVDAEMPSPDEGEMLIQTLYLSVDPGMRSMMEEGKSHTAAFELGKPLTGRSVGRVVASKLNGFAEGDYVYERLGWQHYSLSDGSQAQKVDPDVAPLSTYLGIVGVPGFCGYFGILDIARPQAGETVVVSGAAGAVGMAAGQIAKRQGCRVVGTAGSPEKVDYLRDELSFDAVINYKTAQNLAAALSDACPDGIDVYFDNVGGEITQAALSLINYHARIVVCGQTSQYNAASTASGNIAPQLLIKRSAMMKGFVVYDYADRNGEAIEHLGQWIKDGTLHYRENIVDGLENAPQAFIDLFAGKSFGKQLVRLSSG</sequence>
<dbReference type="InterPro" id="IPR041694">
    <property type="entry name" value="ADH_N_2"/>
</dbReference>
<evidence type="ECO:0000256" key="2">
    <source>
        <dbReference type="SAM" id="MobiDB-lite"/>
    </source>
</evidence>
<dbReference type="AlphaFoldDB" id="A0A1M7IIZ4"/>
<dbReference type="CDD" id="cd05288">
    <property type="entry name" value="PGDH"/>
    <property type="match status" value="1"/>
</dbReference>
<dbReference type="FunCoup" id="A0A1M7IIZ4">
    <property type="interactions" value="212"/>
</dbReference>
<evidence type="ECO:0000256" key="1">
    <source>
        <dbReference type="ARBA" id="ARBA00023002"/>
    </source>
</evidence>
<dbReference type="InterPro" id="IPR011032">
    <property type="entry name" value="GroES-like_sf"/>
</dbReference>
<proteinExistence type="predicted"/>
<reference evidence="4 5" key="1">
    <citation type="submission" date="2016-11" db="EMBL/GenBank/DDBJ databases">
        <authorList>
            <person name="Jaros S."/>
            <person name="Januszkiewicz K."/>
            <person name="Wedrychowicz H."/>
        </authorList>
    </citation>
    <scope>NUCLEOTIDE SEQUENCE [LARGE SCALE GENOMIC DNA]</scope>
    <source>
        <strain evidence="4 5">ACAM 12</strain>
    </source>
</reference>
<dbReference type="InterPro" id="IPR013149">
    <property type="entry name" value="ADH-like_C"/>
</dbReference>
<dbReference type="InterPro" id="IPR045010">
    <property type="entry name" value="MDR_fam"/>
</dbReference>
<dbReference type="PANTHER" id="PTHR43205:SF7">
    <property type="entry name" value="PROSTAGLANDIN REDUCTASE 1"/>
    <property type="match status" value="1"/>
</dbReference>
<dbReference type="OrthoDB" id="9805663at2"/>
<feature type="domain" description="Enoyl reductase (ER)" evidence="3">
    <location>
        <begin position="17"/>
        <end position="333"/>
    </location>
</feature>
<feature type="region of interest" description="Disordered" evidence="2">
    <location>
        <begin position="1"/>
        <end position="22"/>
    </location>
</feature>
<dbReference type="RefSeq" id="WP_079554548.1">
    <property type="nucleotide sequence ID" value="NZ_LT670847.1"/>
</dbReference>
<dbReference type="SUPFAM" id="SSF51735">
    <property type="entry name" value="NAD(P)-binding Rossmann-fold domains"/>
    <property type="match status" value="1"/>
</dbReference>
<protein>
    <recommendedName>
        <fullName evidence="3">Enoyl reductase (ER) domain-containing protein</fullName>
    </recommendedName>
</protein>
<dbReference type="Gene3D" id="3.40.50.720">
    <property type="entry name" value="NAD(P)-binding Rossmann-like Domain"/>
    <property type="match status" value="1"/>
</dbReference>
<dbReference type="InterPro" id="IPR020843">
    <property type="entry name" value="ER"/>
</dbReference>
<dbReference type="Pfam" id="PF16884">
    <property type="entry name" value="ADH_N_2"/>
    <property type="match status" value="1"/>
</dbReference>
<dbReference type="SMART" id="SM00829">
    <property type="entry name" value="PKS_ER"/>
    <property type="match status" value="1"/>
</dbReference>
<gene>
    <name evidence="4" type="ORF">SAMN05878437_2793</name>
</gene>
<dbReference type="Proteomes" id="UP000190911">
    <property type="component" value="Chromosome I"/>
</dbReference>
<name>A0A1M7IIZ4_9GAMM</name>
<evidence type="ECO:0000313" key="4">
    <source>
        <dbReference type="EMBL" id="SHM40568.1"/>
    </source>
</evidence>
<evidence type="ECO:0000259" key="3">
    <source>
        <dbReference type="SMART" id="SM00829"/>
    </source>
</evidence>
<dbReference type="Gene3D" id="3.90.180.10">
    <property type="entry name" value="Medium-chain alcohol dehydrogenases, catalytic domain"/>
    <property type="match status" value="1"/>
</dbReference>
<dbReference type="Pfam" id="PF00107">
    <property type="entry name" value="ADH_zinc_N"/>
    <property type="match status" value="1"/>
</dbReference>
<keyword evidence="1" id="KW-0560">Oxidoreductase</keyword>
<evidence type="ECO:0000313" key="5">
    <source>
        <dbReference type="Proteomes" id="UP000190911"/>
    </source>
</evidence>
<dbReference type="InterPro" id="IPR036291">
    <property type="entry name" value="NAD(P)-bd_dom_sf"/>
</dbReference>
<dbReference type="STRING" id="29571.SAMN05878437_2793"/>
<organism evidence="4 5">
    <name type="scientific">Vreelandella subglaciescola</name>
    <dbReference type="NCBI Taxonomy" id="29571"/>
    <lineage>
        <taxon>Bacteria</taxon>
        <taxon>Pseudomonadati</taxon>
        <taxon>Pseudomonadota</taxon>
        <taxon>Gammaproteobacteria</taxon>
        <taxon>Oceanospirillales</taxon>
        <taxon>Halomonadaceae</taxon>
        <taxon>Vreelandella</taxon>
    </lineage>
</organism>
<keyword evidence="5" id="KW-1185">Reference proteome</keyword>
<dbReference type="SUPFAM" id="SSF50129">
    <property type="entry name" value="GroES-like"/>
    <property type="match status" value="1"/>
</dbReference>
<dbReference type="InParanoid" id="A0A1M7IIZ4"/>
<dbReference type="GO" id="GO:0016628">
    <property type="term" value="F:oxidoreductase activity, acting on the CH-CH group of donors, NAD or NADP as acceptor"/>
    <property type="evidence" value="ECO:0007669"/>
    <property type="project" value="InterPro"/>
</dbReference>
<dbReference type="PANTHER" id="PTHR43205">
    <property type="entry name" value="PROSTAGLANDIN REDUCTASE"/>
    <property type="match status" value="1"/>
</dbReference>